<evidence type="ECO:0000313" key="1">
    <source>
        <dbReference type="EMBL" id="SVE54729.1"/>
    </source>
</evidence>
<dbReference type="AlphaFoldDB" id="A0A383EDN3"/>
<protein>
    <recommendedName>
        <fullName evidence="2">MoaD/ThiS family protein</fullName>
    </recommendedName>
</protein>
<accession>A0A383EDN3</accession>
<gene>
    <name evidence="1" type="ORF">METZ01_LOCUS507583</name>
</gene>
<proteinExistence type="predicted"/>
<dbReference type="InterPro" id="IPR012675">
    <property type="entry name" value="Beta-grasp_dom_sf"/>
</dbReference>
<dbReference type="Gene3D" id="3.10.20.30">
    <property type="match status" value="1"/>
</dbReference>
<organism evidence="1">
    <name type="scientific">marine metagenome</name>
    <dbReference type="NCBI Taxonomy" id="408172"/>
    <lineage>
        <taxon>unclassified sequences</taxon>
        <taxon>metagenomes</taxon>
        <taxon>ecological metagenomes</taxon>
    </lineage>
</organism>
<dbReference type="SUPFAM" id="SSF54285">
    <property type="entry name" value="MoaD/ThiS"/>
    <property type="match status" value="1"/>
</dbReference>
<name>A0A383EDN3_9ZZZZ</name>
<reference evidence="1" key="1">
    <citation type="submission" date="2018-05" db="EMBL/GenBank/DDBJ databases">
        <authorList>
            <person name="Lanie J.A."/>
            <person name="Ng W.-L."/>
            <person name="Kazmierczak K.M."/>
            <person name="Andrzejewski T.M."/>
            <person name="Davidsen T.M."/>
            <person name="Wayne K.J."/>
            <person name="Tettelin H."/>
            <person name="Glass J.I."/>
            <person name="Rusch D."/>
            <person name="Podicherti R."/>
            <person name="Tsui H.-C.T."/>
            <person name="Winkler M.E."/>
        </authorList>
    </citation>
    <scope>NUCLEOTIDE SEQUENCE</scope>
</reference>
<evidence type="ECO:0008006" key="2">
    <source>
        <dbReference type="Google" id="ProtNLM"/>
    </source>
</evidence>
<dbReference type="EMBL" id="UINC01224912">
    <property type="protein sequence ID" value="SVE54729.1"/>
    <property type="molecule type" value="Genomic_DNA"/>
</dbReference>
<dbReference type="InterPro" id="IPR016155">
    <property type="entry name" value="Mopterin_synth/thiamin_S_b"/>
</dbReference>
<sequence>MHTKSKELVEITVELFGQAQLIANQKEIKIQISKISDINNIAKILANNCSSLIGPVIKENGIELQSSYIANLNGSTFLTQNPFELHHGDRILIFSSQAGG</sequence>